<name>A0AAJ6NG77_9GAMM</name>
<proteinExistence type="predicted"/>
<evidence type="ECO:0000313" key="2">
    <source>
        <dbReference type="Proteomes" id="UP001199528"/>
    </source>
</evidence>
<accession>A0AAJ6NG77</accession>
<dbReference type="Proteomes" id="UP001199528">
    <property type="component" value="Chromosome"/>
</dbReference>
<sequence length="167" mass="19615">MSIFLILRSFINKEILKKTSFLVFIVYVCSCASIDETQQGKYFTHVINQYFGGYRPNEKIWVDKPESKYSITKIKKSNLSLNDFSNIRRKLELDGWKLISDQDSYYEYCLGKKIHIGILYPIRPHHYNPEGREVKYTDINDWLVGLSYGESGVNQCRKDEIPVIKLD</sequence>
<protein>
    <submittedName>
        <fullName evidence="1">Uncharacterized protein</fullName>
    </submittedName>
</protein>
<reference evidence="1" key="2">
    <citation type="submission" date="2023-02" db="EMBL/GenBank/DDBJ databases">
        <authorList>
            <person name="Huang Y."/>
            <person name="Zhang Y."/>
            <person name="Zhang T."/>
            <person name="Wang J."/>
        </authorList>
    </citation>
    <scope>NUCLEOTIDE SEQUENCE</scope>
    <source>
        <strain evidence="1">KJ-1</strain>
    </source>
</reference>
<dbReference type="RefSeq" id="WP_272654351.1">
    <property type="nucleotide sequence ID" value="NZ_CP085083.1"/>
</dbReference>
<dbReference type="EMBL" id="CP085083">
    <property type="protein sequence ID" value="WDZ49849.1"/>
    <property type="molecule type" value="Genomic_DNA"/>
</dbReference>
<gene>
    <name evidence="1" type="ORF">LF296_10935</name>
</gene>
<evidence type="ECO:0000313" key="1">
    <source>
        <dbReference type="EMBL" id="WDZ49849.1"/>
    </source>
</evidence>
<organism evidence="1 2">
    <name type="scientific">Acinetobacter vivianii</name>
    <dbReference type="NCBI Taxonomy" id="1776742"/>
    <lineage>
        <taxon>Bacteria</taxon>
        <taxon>Pseudomonadati</taxon>
        <taxon>Pseudomonadota</taxon>
        <taxon>Gammaproteobacteria</taxon>
        <taxon>Moraxellales</taxon>
        <taxon>Moraxellaceae</taxon>
        <taxon>Acinetobacter</taxon>
    </lineage>
</organism>
<reference evidence="1" key="1">
    <citation type="journal article" date="2022" name="Front Environ Sci">
        <title>Complete genome sequence analysis of a novel alkane-degrading bacterial strain, Acinetobacter vivianii KJ-1, and its diesel degradation ability.</title>
        <authorList>
            <person name="Zhang Y."/>
            <person name="Song F."/>
            <person name="Wang J."/>
            <person name="Zhao Q."/>
            <person name="Zheng L."/>
            <person name="Wang Z."/>
            <person name="Zhang X."/>
            <person name="Gao Y."/>
            <person name="Chen G."/>
            <person name="Huang Y."/>
        </authorList>
    </citation>
    <scope>NUCLEOTIDE SEQUENCE</scope>
    <source>
        <strain evidence="1">KJ-1</strain>
    </source>
</reference>
<dbReference type="KEGG" id="aviv:LF296_10935"/>
<dbReference type="AlphaFoldDB" id="A0AAJ6NG77"/>